<organism evidence="2 3">
    <name type="scientific">Colletotrichum destructivum</name>
    <dbReference type="NCBI Taxonomy" id="34406"/>
    <lineage>
        <taxon>Eukaryota</taxon>
        <taxon>Fungi</taxon>
        <taxon>Dikarya</taxon>
        <taxon>Ascomycota</taxon>
        <taxon>Pezizomycotina</taxon>
        <taxon>Sordariomycetes</taxon>
        <taxon>Hypocreomycetidae</taxon>
        <taxon>Glomerellales</taxon>
        <taxon>Glomerellaceae</taxon>
        <taxon>Colletotrichum</taxon>
        <taxon>Colletotrichum destructivum species complex</taxon>
    </lineage>
</organism>
<dbReference type="AlphaFoldDB" id="A0AAX4J4K3"/>
<dbReference type="InterPro" id="IPR019019">
    <property type="entry name" value="H-type_lectin_domain"/>
</dbReference>
<dbReference type="EMBL" id="CP137315">
    <property type="protein sequence ID" value="WQF90319.1"/>
    <property type="molecule type" value="Genomic_DNA"/>
</dbReference>
<evidence type="ECO:0000313" key="3">
    <source>
        <dbReference type="Proteomes" id="UP001322277"/>
    </source>
</evidence>
<dbReference type="InterPro" id="IPR037221">
    <property type="entry name" value="H-type_lectin_dom_sf"/>
</dbReference>
<dbReference type="Gene3D" id="3.40.390.10">
    <property type="entry name" value="Collagenase (Catalytic Domain)"/>
    <property type="match status" value="1"/>
</dbReference>
<dbReference type="Proteomes" id="UP001322277">
    <property type="component" value="Chromosome 11"/>
</dbReference>
<dbReference type="RefSeq" id="XP_062787540.1">
    <property type="nucleotide sequence ID" value="XM_062931489.1"/>
</dbReference>
<dbReference type="SUPFAM" id="SSF141086">
    <property type="entry name" value="Agglutinin HPA-like"/>
    <property type="match status" value="3"/>
</dbReference>
<keyword evidence="3" id="KW-1185">Reference proteome</keyword>
<dbReference type="GO" id="GO:0030247">
    <property type="term" value="F:polysaccharide binding"/>
    <property type="evidence" value="ECO:0007669"/>
    <property type="project" value="TreeGrafter"/>
</dbReference>
<gene>
    <name evidence="2" type="ORF">CDEST_15333</name>
</gene>
<reference evidence="3" key="1">
    <citation type="journal article" date="2023" name="bioRxiv">
        <title>Complete genome of the Medicago anthracnose fungus, Colletotrichum destructivum, reveals a mini-chromosome-like region within a core chromosome.</title>
        <authorList>
            <person name="Lapalu N."/>
            <person name="Simon A."/>
            <person name="Lu A."/>
            <person name="Plaumann P.-L."/>
            <person name="Amselem J."/>
            <person name="Pigne S."/>
            <person name="Auger A."/>
            <person name="Koch C."/>
            <person name="Dallery J.-F."/>
            <person name="O'Connell R.J."/>
        </authorList>
    </citation>
    <scope>NUCLEOTIDE SEQUENCE [LARGE SCALE GENOMIC DNA]</scope>
    <source>
        <strain evidence="3">CBS 520.97</strain>
    </source>
</reference>
<name>A0AAX4J4K3_9PEZI</name>
<dbReference type="GO" id="GO:0009986">
    <property type="term" value="C:cell surface"/>
    <property type="evidence" value="ECO:0007669"/>
    <property type="project" value="TreeGrafter"/>
</dbReference>
<protein>
    <submittedName>
        <fullName evidence="2">H-type lectin domain, metallopeptidase, catalytic domain superfamily</fullName>
    </submittedName>
</protein>
<dbReference type="Pfam" id="PF09458">
    <property type="entry name" value="H_lectin"/>
    <property type="match status" value="2"/>
</dbReference>
<dbReference type="Gene3D" id="2.60.40.2080">
    <property type="match status" value="2"/>
</dbReference>
<dbReference type="GO" id="GO:0070492">
    <property type="term" value="F:oligosaccharide binding"/>
    <property type="evidence" value="ECO:0007669"/>
    <property type="project" value="TreeGrafter"/>
</dbReference>
<feature type="domain" description="H-type lectin" evidence="1">
    <location>
        <begin position="335"/>
        <end position="387"/>
    </location>
</feature>
<dbReference type="KEGG" id="cdet:87951833"/>
<dbReference type="GO" id="GO:0098636">
    <property type="term" value="C:protein complex involved in cell adhesion"/>
    <property type="evidence" value="ECO:0007669"/>
    <property type="project" value="TreeGrafter"/>
</dbReference>
<dbReference type="SUPFAM" id="SSF55486">
    <property type="entry name" value="Metalloproteases ('zincins'), catalytic domain"/>
    <property type="match status" value="1"/>
</dbReference>
<dbReference type="GO" id="GO:0008237">
    <property type="term" value="F:metallopeptidase activity"/>
    <property type="evidence" value="ECO:0007669"/>
    <property type="project" value="InterPro"/>
</dbReference>
<dbReference type="InterPro" id="IPR024079">
    <property type="entry name" value="MetalloPept_cat_dom_sf"/>
</dbReference>
<evidence type="ECO:0000313" key="2">
    <source>
        <dbReference type="EMBL" id="WQF90319.1"/>
    </source>
</evidence>
<sequence length="388" mass="43592">MSSTTKRSFFFCGTDGLQAGSYDAPSGILIEKEGAPSHLAVNRSKFWPSGKKIHVPFLNGSPEIQQRVKHWAQSWEEFANIDFKFMADDEQGHADIRVGFQFGRDLGTWLYIGKDAEVGVIEQKHPTMNFGELNGNSPESEVSHRVLHEFGHAIGCVHEHQANPIKWDNAQVIADYFDHNSIMCYWFPPEWTLDRQSAPEKLIFSDNNKSFTNKIYPFRTHNDGKLEIVPGIRKAMHNVVPLNSKGIDFDPPYLTPPRVALGLTQLDEAHNANIRVRLGAEAISKQGFILSMDTWDDSVMGFNLIIETWGNTICHSASASWVAHPADLEGVQSGKVFIGMSALDMDSAKNLRVKVFADKISSDGFTWHGEFWDDSMLYSVRADWIAFG</sequence>
<proteinExistence type="predicted"/>
<feature type="domain" description="H-type lectin" evidence="1">
    <location>
        <begin position="245"/>
        <end position="299"/>
    </location>
</feature>
<dbReference type="GO" id="GO:0046871">
    <property type="term" value="F:N-acetylgalactosamine binding"/>
    <property type="evidence" value="ECO:0007669"/>
    <property type="project" value="TreeGrafter"/>
</dbReference>
<dbReference type="PANTHER" id="PTHR46938">
    <property type="entry name" value="DISCOIDIN-1 SUBUNIT A-RELATED-RELATED"/>
    <property type="match status" value="1"/>
</dbReference>
<accession>A0AAX4J4K3</accession>
<evidence type="ECO:0000259" key="1">
    <source>
        <dbReference type="Pfam" id="PF09458"/>
    </source>
</evidence>
<dbReference type="GO" id="GO:0098609">
    <property type="term" value="P:cell-cell adhesion"/>
    <property type="evidence" value="ECO:0007669"/>
    <property type="project" value="TreeGrafter"/>
</dbReference>
<dbReference type="GeneID" id="87951833"/>
<dbReference type="InterPro" id="IPR052487">
    <property type="entry name" value="Galactose-binding_lectin"/>
</dbReference>